<reference evidence="4" key="1">
    <citation type="journal article" date="2019" name="Int. J. Syst. Evol. Microbiol.">
        <title>The Global Catalogue of Microorganisms (GCM) 10K type strain sequencing project: providing services to taxonomists for standard genome sequencing and annotation.</title>
        <authorList>
            <consortium name="The Broad Institute Genomics Platform"/>
            <consortium name="The Broad Institute Genome Sequencing Center for Infectious Disease"/>
            <person name="Wu L."/>
            <person name="Ma J."/>
        </authorList>
    </citation>
    <scope>NUCLEOTIDE SEQUENCE [LARGE SCALE GENOMIC DNA]</scope>
    <source>
        <strain evidence="4">JCM 31486</strain>
    </source>
</reference>
<dbReference type="PANTHER" id="PTHR30290">
    <property type="entry name" value="PERIPLASMIC BINDING COMPONENT OF ABC TRANSPORTER"/>
    <property type="match status" value="1"/>
</dbReference>
<accession>A0ABW3M331</accession>
<dbReference type="CDD" id="cd08506">
    <property type="entry name" value="PBP2_clavulanate_OppA2"/>
    <property type="match status" value="1"/>
</dbReference>
<dbReference type="PANTHER" id="PTHR30290:SF83">
    <property type="entry name" value="ABC TRANSPORTER SUBSTRATE-BINDING PROTEIN"/>
    <property type="match status" value="1"/>
</dbReference>
<feature type="region of interest" description="Disordered" evidence="1">
    <location>
        <begin position="1"/>
        <end position="23"/>
    </location>
</feature>
<evidence type="ECO:0000259" key="2">
    <source>
        <dbReference type="Pfam" id="PF00496"/>
    </source>
</evidence>
<dbReference type="InterPro" id="IPR039424">
    <property type="entry name" value="SBP_5"/>
</dbReference>
<organism evidence="3 4">
    <name type="scientific">Kibdelosporangium lantanae</name>
    <dbReference type="NCBI Taxonomy" id="1497396"/>
    <lineage>
        <taxon>Bacteria</taxon>
        <taxon>Bacillati</taxon>
        <taxon>Actinomycetota</taxon>
        <taxon>Actinomycetes</taxon>
        <taxon>Pseudonocardiales</taxon>
        <taxon>Pseudonocardiaceae</taxon>
        <taxon>Kibdelosporangium</taxon>
    </lineage>
</organism>
<name>A0ABW3M331_9PSEU</name>
<dbReference type="EMBL" id="JBHTIS010000192">
    <property type="protein sequence ID" value="MFD1045047.1"/>
    <property type="molecule type" value="Genomic_DNA"/>
</dbReference>
<dbReference type="InterPro" id="IPR030678">
    <property type="entry name" value="Peptide/Ni-bd"/>
</dbReference>
<proteinExistence type="predicted"/>
<dbReference type="Gene3D" id="3.40.190.10">
    <property type="entry name" value="Periplasmic binding protein-like II"/>
    <property type="match status" value="1"/>
</dbReference>
<feature type="compositionally biased region" description="Basic and acidic residues" evidence="1">
    <location>
        <begin position="1"/>
        <end position="11"/>
    </location>
</feature>
<evidence type="ECO:0000313" key="4">
    <source>
        <dbReference type="Proteomes" id="UP001597045"/>
    </source>
</evidence>
<feature type="non-terminal residue" evidence="3">
    <location>
        <position position="1"/>
    </location>
</feature>
<dbReference type="Gene3D" id="3.10.105.10">
    <property type="entry name" value="Dipeptide-binding Protein, Domain 3"/>
    <property type="match status" value="1"/>
</dbReference>
<dbReference type="Pfam" id="PF00496">
    <property type="entry name" value="SBP_bac_5"/>
    <property type="match status" value="1"/>
</dbReference>
<dbReference type="Proteomes" id="UP001597045">
    <property type="component" value="Unassembled WGS sequence"/>
</dbReference>
<protein>
    <submittedName>
        <fullName evidence="3">ABC transporter substrate-binding protein</fullName>
    </submittedName>
</protein>
<gene>
    <name evidence="3" type="ORF">ACFQ1S_05295</name>
</gene>
<sequence length="554" mass="60277">DSSSAVDKDGSQSKGPAADVAGSRKGGNINVIFRQDSAHWDPAMTNSSPDSTLQEMLYRRLTMYKITDGKTMLVGDLATNAGETTDGGKTWKFTLKDGVKYSDGSPITTKDIKYAVSRSFDPKFAQGFTYLQTWLADSDEYSKVYGGVYTAGKQLGDDMVETPDDKTIIFKFKKVRADLPYVVALGTAVPIPEAKDKKDAQDQDAAAIAAICSGPYKVSAHDIDKSSKLVKNDAWDPATDPIRHQYADTYSFEYGPQIAAVTDRLSASSGEDKNSVGQYSAVDPTRVAQIMNDPKLKSQVVDTPTTQTNVYSINTTRVTDINVRKALLTAFPKEAARLTQGGPYYGDYATSLGSPSLVGWSKFDIPGVTDVDPKGDPEKAKKMLTDAGKLGYSIVLGYTQTPASEKEALAVADGLEKAGFKVVKQPMQSKTFLNAREKLDNGLDLYWYAWAPDWVGGATVYGELYDGRKVRDGSPNNSHFNDPAVNAELDRISTIVDANEQGKAYNDLDKKILEQVPAIPYVYQRRQLMAGSNVGGLSADVHNVTDVNHLFLKS</sequence>
<dbReference type="PIRSF" id="PIRSF002741">
    <property type="entry name" value="MppA"/>
    <property type="match status" value="1"/>
</dbReference>
<comment type="caution">
    <text evidence="3">The sequence shown here is derived from an EMBL/GenBank/DDBJ whole genome shotgun (WGS) entry which is preliminary data.</text>
</comment>
<keyword evidence="4" id="KW-1185">Reference proteome</keyword>
<dbReference type="InterPro" id="IPR000914">
    <property type="entry name" value="SBP_5_dom"/>
</dbReference>
<evidence type="ECO:0000313" key="3">
    <source>
        <dbReference type="EMBL" id="MFD1045047.1"/>
    </source>
</evidence>
<evidence type="ECO:0000256" key="1">
    <source>
        <dbReference type="SAM" id="MobiDB-lite"/>
    </source>
</evidence>
<feature type="domain" description="Solute-binding protein family 5" evidence="2">
    <location>
        <begin position="73"/>
        <end position="467"/>
    </location>
</feature>
<dbReference type="SUPFAM" id="SSF53850">
    <property type="entry name" value="Periplasmic binding protein-like II"/>
    <property type="match status" value="1"/>
</dbReference>